<dbReference type="Pfam" id="PF03176">
    <property type="entry name" value="MMPL"/>
    <property type="match status" value="2"/>
</dbReference>
<proteinExistence type="predicted"/>
<keyword evidence="3 6" id="KW-0812">Transmembrane</keyword>
<protein>
    <submittedName>
        <fullName evidence="8">Membrane protein</fullName>
    </submittedName>
</protein>
<organism evidence="8 9">
    <name type="scientific">Gandjariella thermophila</name>
    <dbReference type="NCBI Taxonomy" id="1931992"/>
    <lineage>
        <taxon>Bacteria</taxon>
        <taxon>Bacillati</taxon>
        <taxon>Actinomycetota</taxon>
        <taxon>Actinomycetes</taxon>
        <taxon>Pseudonocardiales</taxon>
        <taxon>Pseudonocardiaceae</taxon>
        <taxon>Gandjariella</taxon>
    </lineage>
</organism>
<feature type="transmembrane region" description="Helical" evidence="6">
    <location>
        <begin position="219"/>
        <end position="241"/>
    </location>
</feature>
<feature type="transmembrane region" description="Helical" evidence="6">
    <location>
        <begin position="193"/>
        <end position="212"/>
    </location>
</feature>
<dbReference type="PANTHER" id="PTHR33406">
    <property type="entry name" value="MEMBRANE PROTEIN MJ1562-RELATED"/>
    <property type="match status" value="1"/>
</dbReference>
<dbReference type="EMBL" id="BJFL01000018">
    <property type="protein sequence ID" value="GDY31881.1"/>
    <property type="molecule type" value="Genomic_DNA"/>
</dbReference>
<name>A0A4D4J5Q9_9PSEU</name>
<comment type="subcellular location">
    <subcellularLocation>
        <location evidence="1">Cell membrane</location>
        <topology evidence="1">Multi-pass membrane protein</topology>
    </subcellularLocation>
</comment>
<evidence type="ECO:0000256" key="4">
    <source>
        <dbReference type="ARBA" id="ARBA00022989"/>
    </source>
</evidence>
<keyword evidence="4 6" id="KW-1133">Transmembrane helix</keyword>
<evidence type="ECO:0000259" key="7">
    <source>
        <dbReference type="PROSITE" id="PS50156"/>
    </source>
</evidence>
<evidence type="ECO:0000256" key="1">
    <source>
        <dbReference type="ARBA" id="ARBA00004651"/>
    </source>
</evidence>
<dbReference type="PROSITE" id="PS50156">
    <property type="entry name" value="SSD"/>
    <property type="match status" value="1"/>
</dbReference>
<dbReference type="Gene3D" id="1.20.1640.10">
    <property type="entry name" value="Multidrug efflux transporter AcrB transmembrane domain"/>
    <property type="match status" value="2"/>
</dbReference>
<gene>
    <name evidence="8" type="ORF">GTS_35140</name>
</gene>
<reference evidence="9" key="1">
    <citation type="submission" date="2019-04" db="EMBL/GenBank/DDBJ databases">
        <title>Draft genome sequence of Pseudonocardiaceae bacterium SL3-2-4.</title>
        <authorList>
            <person name="Ningsih F."/>
            <person name="Yokota A."/>
            <person name="Sakai Y."/>
            <person name="Nanatani K."/>
            <person name="Yabe S."/>
            <person name="Oetari A."/>
            <person name="Sjamsuridzal W."/>
        </authorList>
    </citation>
    <scope>NUCLEOTIDE SEQUENCE [LARGE SCALE GENOMIC DNA]</scope>
    <source>
        <strain evidence="9">SL3-2-4</strain>
    </source>
</reference>
<evidence type="ECO:0000256" key="5">
    <source>
        <dbReference type="ARBA" id="ARBA00023136"/>
    </source>
</evidence>
<evidence type="ECO:0000256" key="3">
    <source>
        <dbReference type="ARBA" id="ARBA00022692"/>
    </source>
</evidence>
<feature type="transmembrane region" description="Helical" evidence="6">
    <location>
        <begin position="321"/>
        <end position="344"/>
    </location>
</feature>
<feature type="transmembrane region" description="Helical" evidence="6">
    <location>
        <begin position="522"/>
        <end position="542"/>
    </location>
</feature>
<feature type="transmembrane region" description="Helical" evidence="6">
    <location>
        <begin position="292"/>
        <end position="315"/>
    </location>
</feature>
<feature type="transmembrane region" description="Helical" evidence="6">
    <location>
        <begin position="247"/>
        <end position="271"/>
    </location>
</feature>
<sequence>MRLPGRRHSPLGKAPAMSAITRFVLRHRLLVVAFWIGLAVAGALAAAPATARLTTSFAMPGPAFAANDAIAARYHTGTEDPVVPVITVPAGQSVTDPVVADAVGRAFAAAARAVPGSRIVDYAGTRDPAFTTRDGRSSYALVTIPGFNPMTGTRAPAAIERAVRAASPPTWRVQVTGIQALADSQPRGRDPGVLVESLLGGLGALVVLLYVFASFLAVLPLVIAAVSILTTFLAVFGLTQVTGISQIVQFLIALIGLGVAIDYSLLVVTRWREERARGRTNRAAVQAAMASAGRAVVFSGLTVGIGLLALVVLPVPFLRSAGIGGVLIPLISVAVAVTLLPVLLDTVGPRLDWPRLRTESTASRGWSAWARLTVRRRGVAASAGVLALALLAAPALSLSVGEPRTGALAQSGPAHDALATLTGGGVPSGVLTPIVALADAPSAPAVASRLAALPGVVAAVAPASGGNRAAGTALVTVLPRDETSVPAGQDTVRAVRVAVAGDPAVLGVAGSGATTIDFAQDVYGSFPLMLTLITVATFLLLARAFRSPLLAAKAVALNLASLGAAYGAMVLIWQFGYGSRAVWGIPATGSITMWVPIMVFAFLFGLSIDYEVFILARMREGYDATGSTRAAVVTGIGRTGRLVSSAALILTLSFVAMATTPQTDIKILATGLGVGILVDATVVRCLLVPALVGLFGRYNWWLPVWAARVLRVPPSPLPTVPAAAPAHEPAERVPTGR</sequence>
<feature type="domain" description="SSD" evidence="7">
    <location>
        <begin position="216"/>
        <end position="346"/>
    </location>
</feature>
<feature type="transmembrane region" description="Helical" evidence="6">
    <location>
        <begin position="593"/>
        <end position="618"/>
    </location>
</feature>
<dbReference type="SUPFAM" id="SSF82866">
    <property type="entry name" value="Multidrug efflux transporter AcrB transmembrane domain"/>
    <property type="match status" value="2"/>
</dbReference>
<evidence type="ECO:0000256" key="6">
    <source>
        <dbReference type="SAM" id="Phobius"/>
    </source>
</evidence>
<feature type="transmembrane region" description="Helical" evidence="6">
    <location>
        <begin position="639"/>
        <end position="659"/>
    </location>
</feature>
<keyword evidence="2" id="KW-1003">Cell membrane</keyword>
<keyword evidence="5 6" id="KW-0472">Membrane</keyword>
<evidence type="ECO:0000256" key="2">
    <source>
        <dbReference type="ARBA" id="ARBA00022475"/>
    </source>
</evidence>
<dbReference type="AlphaFoldDB" id="A0A4D4J5Q9"/>
<dbReference type="InterPro" id="IPR004869">
    <property type="entry name" value="MMPL_dom"/>
</dbReference>
<feature type="transmembrane region" description="Helical" evidence="6">
    <location>
        <begin position="665"/>
        <end position="687"/>
    </location>
</feature>
<evidence type="ECO:0000313" key="8">
    <source>
        <dbReference type="EMBL" id="GDY31881.1"/>
    </source>
</evidence>
<dbReference type="GO" id="GO:0005886">
    <property type="term" value="C:plasma membrane"/>
    <property type="evidence" value="ECO:0007669"/>
    <property type="project" value="UniProtKB-SubCell"/>
</dbReference>
<dbReference type="Proteomes" id="UP000298860">
    <property type="component" value="Unassembled WGS sequence"/>
</dbReference>
<feature type="transmembrane region" description="Helical" evidence="6">
    <location>
        <begin position="379"/>
        <end position="398"/>
    </location>
</feature>
<feature type="transmembrane region" description="Helical" evidence="6">
    <location>
        <begin position="554"/>
        <end position="573"/>
    </location>
</feature>
<evidence type="ECO:0000313" key="9">
    <source>
        <dbReference type="Proteomes" id="UP000298860"/>
    </source>
</evidence>
<dbReference type="PANTHER" id="PTHR33406:SF13">
    <property type="entry name" value="MEMBRANE PROTEIN YDFJ"/>
    <property type="match status" value="1"/>
</dbReference>
<dbReference type="InterPro" id="IPR000731">
    <property type="entry name" value="SSD"/>
</dbReference>
<comment type="caution">
    <text evidence="8">The sequence shown here is derived from an EMBL/GenBank/DDBJ whole genome shotgun (WGS) entry which is preliminary data.</text>
</comment>
<accession>A0A4D4J5Q9</accession>
<dbReference type="InterPro" id="IPR050545">
    <property type="entry name" value="Mycobact_MmpL"/>
</dbReference>
<keyword evidence="9" id="KW-1185">Reference proteome</keyword>